<dbReference type="InterPro" id="IPR043141">
    <property type="entry name" value="Ribosomal_uL10-like_sf"/>
</dbReference>
<dbReference type="Gene3D" id="3.30.70.1730">
    <property type="match status" value="1"/>
</dbReference>
<gene>
    <name evidence="2" type="ORF">ChprMp018</name>
</gene>
<name>A0A0A6ZES8_AUXPR</name>
<proteinExistence type="inferred from homology"/>
<dbReference type="KEGG" id="apro:ChprMp018"/>
<keyword evidence="2" id="KW-0496">Mitochondrion</keyword>
<organism evidence="2">
    <name type="scientific">Auxenochlorella protothecoides</name>
    <name type="common">Green microalga</name>
    <name type="synonym">Chlorella protothecoides</name>
    <dbReference type="NCBI Taxonomy" id="3075"/>
    <lineage>
        <taxon>Eukaryota</taxon>
        <taxon>Viridiplantae</taxon>
        <taxon>Chlorophyta</taxon>
        <taxon>core chlorophytes</taxon>
        <taxon>Trebouxiophyceae</taxon>
        <taxon>Chlorellales</taxon>
        <taxon>Chlorellaceae</taxon>
        <taxon>Auxenochlorella</taxon>
    </lineage>
</organism>
<geneLocation type="mitochondrion" evidence="2"/>
<evidence type="ECO:0000256" key="1">
    <source>
        <dbReference type="ARBA" id="ARBA00008889"/>
    </source>
</evidence>
<evidence type="ECO:0000313" key="2">
    <source>
        <dbReference type="EMBL" id="AGN72422.1"/>
    </source>
</evidence>
<dbReference type="EMBL" id="KC843974">
    <property type="protein sequence ID" value="AGN72422.1"/>
    <property type="molecule type" value="Genomic_DNA"/>
</dbReference>
<evidence type="ECO:0008006" key="3">
    <source>
        <dbReference type="Google" id="ProtNLM"/>
    </source>
</evidence>
<dbReference type="SUPFAM" id="SSF160369">
    <property type="entry name" value="Ribosomal protein L10-like"/>
    <property type="match status" value="1"/>
</dbReference>
<comment type="similarity">
    <text evidence="1">Belongs to the universal ribosomal protein uL10 family.</text>
</comment>
<protein>
    <recommendedName>
        <fullName evidence="3">Ribosomal protein L10</fullName>
    </recommendedName>
</protein>
<dbReference type="AlphaFoldDB" id="A0A0A6ZES8"/>
<reference evidence="2" key="1">
    <citation type="submission" date="2013-03" db="EMBL/GenBank/DDBJ databases">
        <title>Organelle genomes of microalga Chlorella protothecoides reveal evolution from autotroph to heterotroph.</title>
        <authorList>
            <person name="Yan D."/>
            <person name="Wang Y."/>
            <person name="Shen Y."/>
            <person name="Gong J."/>
            <person name="Gao C."/>
            <person name="Jiang H."/>
            <person name="Dai J."/>
            <person name="Wu Q."/>
        </authorList>
    </citation>
    <scope>NUCLEOTIDE SEQUENCE</scope>
</reference>
<sequence>MASKKKLIQLSKTASILQNSRYVLFIQQTQKKNISNLKIDLGLDTKNNIRIFQYKNTIIQKFLADSPFLYNNDCIVSKSLDKSRAGVPTDKSRAGVPNLGLDRKNINFLNLFQGPNMLLAGMNLNQLPAIWKALNSIPHLFFCGAIIDKTAYNHLDLKKGIECVYNTSSQEVYSRLLETLSPDSQLNELSDVLERKIENVWSALIQNQKK</sequence>
<dbReference type="GeneID" id="22656770"/>
<accession>A0A0A6ZES8</accession>
<dbReference type="RefSeq" id="YP_009112911.1">
    <property type="nucleotide sequence ID" value="NC_026009.1"/>
</dbReference>